<reference evidence="12" key="1">
    <citation type="submission" date="2021-02" db="EMBL/GenBank/DDBJ databases">
        <authorList>
            <person name="Nowell W R."/>
        </authorList>
    </citation>
    <scope>NUCLEOTIDE SEQUENCE</scope>
</reference>
<keyword evidence="14" id="KW-1185">Reference proteome</keyword>
<keyword evidence="2 8" id="KW-0812">Transmembrane</keyword>
<keyword evidence="6 8" id="KW-0675">Receptor</keyword>
<evidence type="ECO:0000256" key="9">
    <source>
        <dbReference type="SAM" id="MobiDB-lite"/>
    </source>
</evidence>
<evidence type="ECO:0000256" key="8">
    <source>
        <dbReference type="RuleBase" id="RU000688"/>
    </source>
</evidence>
<dbReference type="InterPro" id="IPR017452">
    <property type="entry name" value="GPCR_Rhodpsn_7TM"/>
</dbReference>
<accession>A0A814VWW3</accession>
<dbReference type="Proteomes" id="UP000681722">
    <property type="component" value="Unassembled WGS sequence"/>
</dbReference>
<protein>
    <recommendedName>
        <fullName evidence="11">G-protein coupled receptors family 1 profile domain-containing protein</fullName>
    </recommendedName>
</protein>
<dbReference type="PANTHER" id="PTHR24243:SF208">
    <property type="entry name" value="PYROKININ-1 RECEPTOR"/>
    <property type="match status" value="1"/>
</dbReference>
<dbReference type="InterPro" id="IPR000276">
    <property type="entry name" value="GPCR_Rhodpsn"/>
</dbReference>
<sequence>MLRNHIVKCPSLFDNLFSNWLLAEYVIITIYCIIFVVGLVGNICTILIIQRTRSMRTPTNYYLLNLALSDLMILICNLPLEIHEIYFKEWVFSKFFCKLRNISAEFFTCSSILTILGFSCERYFAIIYPMKFHQLSHFRRAVHIIVIIWIISLTVSLPVGLSFDVIGIRMVSSKDSNQTLSIISVNDTNIKPLTCKFCTISGQYKKIFEYIVVITSFGFFYIPMFIIGTIYLLIGKELRRVNMQESVKQRQQQAFALRKSPSSSNNNNNNSNNNSSSNNNNNMQKDKSSSGNTATNKDTTNCNHKGSIHGTFSVVNMTSHPMIKLSARIHARKVVIKMLVAVVIAFFVCYAPFYFQRLITSVGNTSSSTSSFHHKSMAILFFTSGLTFYFGSIINPFLYNVVSNKYRRAFLNLFCCQLKRNTTFDQLNGGGIIAGKGKSDSIKLQHRNGTGSKTILFQRPFKHHYHKPQQEQPLCRNSSFEQNKKKLMNLHFVFQRTTPLSSPPSLAQRKYNSSFSSSLYSYRNYQMSSNNNKVNRPLPLLRRAVLNSKFDVSQLPNKSTHGET</sequence>
<evidence type="ECO:0000259" key="11">
    <source>
        <dbReference type="PROSITE" id="PS50262"/>
    </source>
</evidence>
<gene>
    <name evidence="12" type="ORF">GPM918_LOCUS23344</name>
    <name evidence="13" type="ORF">SRO942_LOCUS23344</name>
</gene>
<feature type="transmembrane region" description="Helical" evidence="10">
    <location>
        <begin position="334"/>
        <end position="356"/>
    </location>
</feature>
<evidence type="ECO:0000256" key="4">
    <source>
        <dbReference type="ARBA" id="ARBA00023040"/>
    </source>
</evidence>
<feature type="compositionally biased region" description="Polar residues" evidence="9">
    <location>
        <begin position="289"/>
        <end position="302"/>
    </location>
</feature>
<dbReference type="PRINTS" id="PR00237">
    <property type="entry name" value="GPCRRHODOPSN"/>
</dbReference>
<evidence type="ECO:0000256" key="7">
    <source>
        <dbReference type="ARBA" id="ARBA00023224"/>
    </source>
</evidence>
<feature type="transmembrane region" description="Helical" evidence="10">
    <location>
        <begin position="61"/>
        <end position="82"/>
    </location>
</feature>
<evidence type="ECO:0000256" key="6">
    <source>
        <dbReference type="ARBA" id="ARBA00023170"/>
    </source>
</evidence>
<dbReference type="PANTHER" id="PTHR24243">
    <property type="entry name" value="G-PROTEIN COUPLED RECEPTOR"/>
    <property type="match status" value="1"/>
</dbReference>
<dbReference type="PROSITE" id="PS50262">
    <property type="entry name" value="G_PROTEIN_RECEP_F1_2"/>
    <property type="match status" value="1"/>
</dbReference>
<evidence type="ECO:0000256" key="2">
    <source>
        <dbReference type="ARBA" id="ARBA00022692"/>
    </source>
</evidence>
<evidence type="ECO:0000256" key="3">
    <source>
        <dbReference type="ARBA" id="ARBA00022989"/>
    </source>
</evidence>
<feature type="transmembrane region" description="Helical" evidence="10">
    <location>
        <begin position="102"/>
        <end position="120"/>
    </location>
</feature>
<evidence type="ECO:0000256" key="1">
    <source>
        <dbReference type="ARBA" id="ARBA00004141"/>
    </source>
</evidence>
<dbReference type="GO" id="GO:0008188">
    <property type="term" value="F:neuropeptide receptor activity"/>
    <property type="evidence" value="ECO:0007669"/>
    <property type="project" value="TreeGrafter"/>
</dbReference>
<feature type="domain" description="G-protein coupled receptors family 1 profile" evidence="11">
    <location>
        <begin position="41"/>
        <end position="399"/>
    </location>
</feature>
<dbReference type="GO" id="GO:0005886">
    <property type="term" value="C:plasma membrane"/>
    <property type="evidence" value="ECO:0007669"/>
    <property type="project" value="TreeGrafter"/>
</dbReference>
<keyword evidence="4 8" id="KW-0297">G-protein coupled receptor</keyword>
<dbReference type="EMBL" id="CAJNOQ010008309">
    <property type="protein sequence ID" value="CAF1193744.1"/>
    <property type="molecule type" value="Genomic_DNA"/>
</dbReference>
<feature type="compositionally biased region" description="Low complexity" evidence="9">
    <location>
        <begin position="262"/>
        <end position="282"/>
    </location>
</feature>
<keyword evidence="7 8" id="KW-0807">Transducer</keyword>
<evidence type="ECO:0000256" key="5">
    <source>
        <dbReference type="ARBA" id="ARBA00023136"/>
    </source>
</evidence>
<comment type="similarity">
    <text evidence="8">Belongs to the G-protein coupled receptor 1 family.</text>
</comment>
<dbReference type="SUPFAM" id="SSF81321">
    <property type="entry name" value="Family A G protein-coupled receptor-like"/>
    <property type="match status" value="1"/>
</dbReference>
<dbReference type="Pfam" id="PF00001">
    <property type="entry name" value="7tm_1"/>
    <property type="match status" value="1"/>
</dbReference>
<feature type="transmembrane region" description="Helical" evidence="10">
    <location>
        <begin position="210"/>
        <end position="234"/>
    </location>
</feature>
<dbReference type="AlphaFoldDB" id="A0A814VWW3"/>
<dbReference type="EMBL" id="CAJOBC010008311">
    <property type="protein sequence ID" value="CAF3958086.1"/>
    <property type="molecule type" value="Genomic_DNA"/>
</dbReference>
<evidence type="ECO:0000313" key="13">
    <source>
        <dbReference type="EMBL" id="CAF3958086.1"/>
    </source>
</evidence>
<name>A0A814VWW3_9BILA</name>
<evidence type="ECO:0000313" key="12">
    <source>
        <dbReference type="EMBL" id="CAF1193744.1"/>
    </source>
</evidence>
<proteinExistence type="inferred from homology"/>
<feature type="region of interest" description="Disordered" evidence="9">
    <location>
        <begin position="254"/>
        <end position="302"/>
    </location>
</feature>
<keyword evidence="3 10" id="KW-1133">Transmembrane helix</keyword>
<keyword evidence="5 10" id="KW-0472">Membrane</keyword>
<dbReference type="PROSITE" id="PS00237">
    <property type="entry name" value="G_PROTEIN_RECEP_F1_1"/>
    <property type="match status" value="1"/>
</dbReference>
<dbReference type="Gene3D" id="1.20.1070.10">
    <property type="entry name" value="Rhodopsin 7-helix transmembrane proteins"/>
    <property type="match status" value="1"/>
</dbReference>
<comment type="subcellular location">
    <subcellularLocation>
        <location evidence="1">Membrane</location>
        <topology evidence="1">Multi-pass membrane protein</topology>
    </subcellularLocation>
</comment>
<feature type="transmembrane region" description="Helical" evidence="10">
    <location>
        <begin position="25"/>
        <end position="49"/>
    </location>
</feature>
<feature type="transmembrane region" description="Helical" evidence="10">
    <location>
        <begin position="376"/>
        <end position="398"/>
    </location>
</feature>
<dbReference type="OrthoDB" id="5950040at2759"/>
<dbReference type="Proteomes" id="UP000663829">
    <property type="component" value="Unassembled WGS sequence"/>
</dbReference>
<feature type="transmembrane region" description="Helical" evidence="10">
    <location>
        <begin position="141"/>
        <end position="163"/>
    </location>
</feature>
<comment type="caution">
    <text evidence="12">The sequence shown here is derived from an EMBL/GenBank/DDBJ whole genome shotgun (WGS) entry which is preliminary data.</text>
</comment>
<evidence type="ECO:0000313" key="14">
    <source>
        <dbReference type="Proteomes" id="UP000663829"/>
    </source>
</evidence>
<organism evidence="12 14">
    <name type="scientific">Didymodactylos carnosus</name>
    <dbReference type="NCBI Taxonomy" id="1234261"/>
    <lineage>
        <taxon>Eukaryota</taxon>
        <taxon>Metazoa</taxon>
        <taxon>Spiralia</taxon>
        <taxon>Gnathifera</taxon>
        <taxon>Rotifera</taxon>
        <taxon>Eurotatoria</taxon>
        <taxon>Bdelloidea</taxon>
        <taxon>Philodinida</taxon>
        <taxon>Philodinidae</taxon>
        <taxon>Didymodactylos</taxon>
    </lineage>
</organism>
<evidence type="ECO:0000256" key="10">
    <source>
        <dbReference type="SAM" id="Phobius"/>
    </source>
</evidence>